<dbReference type="EMBL" id="QEAS01000009">
    <property type="protein sequence ID" value="PWG80378.1"/>
    <property type="molecule type" value="Genomic_DNA"/>
</dbReference>
<reference evidence="2 3" key="1">
    <citation type="submission" date="2018-04" db="EMBL/GenBank/DDBJ databases">
        <title>Pedobacter chongqingensis sp. nov., isolated from a rottenly hemp rope.</title>
        <authorList>
            <person name="Cai Y."/>
        </authorList>
    </citation>
    <scope>NUCLEOTIDE SEQUENCE [LARGE SCALE GENOMIC DNA]</scope>
    <source>
        <strain evidence="2 3">FJ4-8</strain>
    </source>
</reference>
<feature type="binding site" evidence="1">
    <location>
        <position position="114"/>
    </location>
    <ligand>
        <name>a divalent metal cation</name>
        <dbReference type="ChEBI" id="CHEBI:60240"/>
        <label>2</label>
    </ligand>
</feature>
<feature type="binding site" evidence="1">
    <location>
        <position position="79"/>
    </location>
    <ligand>
        <name>a divalent metal cation</name>
        <dbReference type="ChEBI" id="CHEBI:60240"/>
        <label>1</label>
    </ligand>
</feature>
<dbReference type="PIRSF" id="PIRSF005902">
    <property type="entry name" value="DNase_TatD"/>
    <property type="match status" value="1"/>
</dbReference>
<dbReference type="Proteomes" id="UP000245647">
    <property type="component" value="Unassembled WGS sequence"/>
</dbReference>
<organism evidence="2 3">
    <name type="scientific">Pararcticibacter amylolyticus</name>
    <dbReference type="NCBI Taxonomy" id="2173175"/>
    <lineage>
        <taxon>Bacteria</taxon>
        <taxon>Pseudomonadati</taxon>
        <taxon>Bacteroidota</taxon>
        <taxon>Sphingobacteriia</taxon>
        <taxon>Sphingobacteriales</taxon>
        <taxon>Sphingobacteriaceae</taxon>
        <taxon>Pararcticibacter</taxon>
    </lineage>
</organism>
<dbReference type="SUPFAM" id="SSF51556">
    <property type="entry name" value="Metallo-dependent hydrolases"/>
    <property type="match status" value="1"/>
</dbReference>
<dbReference type="RefSeq" id="WP_109416085.1">
    <property type="nucleotide sequence ID" value="NZ_QEAS01000009.1"/>
</dbReference>
<dbReference type="OrthoDB" id="664222at2"/>
<dbReference type="Gene3D" id="3.20.20.140">
    <property type="entry name" value="Metal-dependent hydrolases"/>
    <property type="match status" value="1"/>
</dbReference>
<protein>
    <submittedName>
        <fullName evidence="2">Hydrolase TatD</fullName>
    </submittedName>
</protein>
<evidence type="ECO:0000313" key="3">
    <source>
        <dbReference type="Proteomes" id="UP000245647"/>
    </source>
</evidence>
<dbReference type="AlphaFoldDB" id="A0A2U2PG44"/>
<dbReference type="PANTHER" id="PTHR47176:SF1">
    <property type="entry name" value="OS04G0577500 PROTEIN"/>
    <property type="match status" value="1"/>
</dbReference>
<dbReference type="InterPro" id="IPR032466">
    <property type="entry name" value="Metal_Hydrolase"/>
</dbReference>
<feature type="binding site" evidence="1">
    <location>
        <position position="138"/>
    </location>
    <ligand>
        <name>a divalent metal cation</name>
        <dbReference type="ChEBI" id="CHEBI:60240"/>
        <label>2</label>
    </ligand>
</feature>
<sequence>MFFDFHTHAGVDREDVKTIRNAIIPDGTSAERGVLAETDNHHWVSAGIHPWYINEKNYSAQLDLLREVAVNDQVKLIGECGLDRLRGPNLNLQMLIFTEQINLSEELKKPVLVHCVRCFSELLHLNKISRPTVPLIVHGFNNKKEIARQLIDGGFYLSFGAALLNNKSNAVKIFREIPVERVFLETDDKDVAIECIYEEAATLKNVSVNALKESIFANCLSLGIIEK</sequence>
<gene>
    <name evidence="2" type="ORF">DDR33_12275</name>
</gene>
<keyword evidence="3" id="KW-1185">Reference proteome</keyword>
<name>A0A2U2PG44_9SPHI</name>
<keyword evidence="2" id="KW-0378">Hydrolase</keyword>
<keyword evidence="1" id="KW-0479">Metal-binding</keyword>
<proteinExistence type="predicted"/>
<dbReference type="GO" id="GO:0046872">
    <property type="term" value="F:metal ion binding"/>
    <property type="evidence" value="ECO:0007669"/>
    <property type="project" value="UniProtKB-KW"/>
</dbReference>
<dbReference type="GO" id="GO:0016788">
    <property type="term" value="F:hydrolase activity, acting on ester bonds"/>
    <property type="evidence" value="ECO:0007669"/>
    <property type="project" value="InterPro"/>
</dbReference>
<feature type="binding site" evidence="1">
    <location>
        <position position="187"/>
    </location>
    <ligand>
        <name>a divalent metal cation</name>
        <dbReference type="ChEBI" id="CHEBI:60240"/>
        <label>1</label>
    </ligand>
</feature>
<comment type="caution">
    <text evidence="2">The sequence shown here is derived from an EMBL/GenBank/DDBJ whole genome shotgun (WGS) entry which is preliminary data.</text>
</comment>
<dbReference type="InterPro" id="IPR001130">
    <property type="entry name" value="TatD-like"/>
</dbReference>
<evidence type="ECO:0000313" key="2">
    <source>
        <dbReference type="EMBL" id="PWG80378.1"/>
    </source>
</evidence>
<accession>A0A2U2PG44</accession>
<dbReference type="PANTHER" id="PTHR47176">
    <property type="entry name" value="OSJNBA0020J04.13 PROTEIN"/>
    <property type="match status" value="1"/>
</dbReference>
<evidence type="ECO:0000256" key="1">
    <source>
        <dbReference type="PIRSR" id="PIRSR005902-1"/>
    </source>
</evidence>
<dbReference type="Pfam" id="PF01026">
    <property type="entry name" value="TatD_DNase"/>
    <property type="match status" value="1"/>
</dbReference>